<sequence>MKKEDKSIPFNCHRLMKFTSSICVQCSGIYHAACLKRNKGWKKLDDYNVICSKTCKENSDNCIPIIQIAAEDDDKEDSEKEGDDLNPQEFRKRNDELQQQLLKEEHKKDELVRLLNDQISQLQEEIQEKTAAIERIKRNISQFEDEWR</sequence>
<feature type="region of interest" description="Disordered" evidence="2">
    <location>
        <begin position="70"/>
        <end position="91"/>
    </location>
</feature>
<organism evidence="3 4">
    <name type="scientific">Cryptolaemus montrouzieri</name>
    <dbReference type="NCBI Taxonomy" id="559131"/>
    <lineage>
        <taxon>Eukaryota</taxon>
        <taxon>Metazoa</taxon>
        <taxon>Ecdysozoa</taxon>
        <taxon>Arthropoda</taxon>
        <taxon>Hexapoda</taxon>
        <taxon>Insecta</taxon>
        <taxon>Pterygota</taxon>
        <taxon>Neoptera</taxon>
        <taxon>Endopterygota</taxon>
        <taxon>Coleoptera</taxon>
        <taxon>Polyphaga</taxon>
        <taxon>Cucujiformia</taxon>
        <taxon>Coccinelloidea</taxon>
        <taxon>Coccinellidae</taxon>
        <taxon>Scymninae</taxon>
        <taxon>Scymnini</taxon>
        <taxon>Cryptolaemus</taxon>
    </lineage>
</organism>
<accession>A0ABD2NM11</accession>
<evidence type="ECO:0000256" key="2">
    <source>
        <dbReference type="SAM" id="MobiDB-lite"/>
    </source>
</evidence>
<reference evidence="3 4" key="1">
    <citation type="journal article" date="2021" name="BMC Biol.">
        <title>Horizontally acquired antibacterial genes associated with adaptive radiation of ladybird beetles.</title>
        <authorList>
            <person name="Li H.S."/>
            <person name="Tang X.F."/>
            <person name="Huang Y.H."/>
            <person name="Xu Z.Y."/>
            <person name="Chen M.L."/>
            <person name="Du X.Y."/>
            <person name="Qiu B.Y."/>
            <person name="Chen P.T."/>
            <person name="Zhang W."/>
            <person name="Slipinski A."/>
            <person name="Escalona H.E."/>
            <person name="Waterhouse R.M."/>
            <person name="Zwick A."/>
            <person name="Pang H."/>
        </authorList>
    </citation>
    <scope>NUCLEOTIDE SEQUENCE [LARGE SCALE GENOMIC DNA]</scope>
    <source>
        <strain evidence="3">SYSU2018</strain>
    </source>
</reference>
<evidence type="ECO:0008006" key="5">
    <source>
        <dbReference type="Google" id="ProtNLM"/>
    </source>
</evidence>
<gene>
    <name evidence="3" type="ORF">HHI36_016992</name>
</gene>
<dbReference type="Proteomes" id="UP001516400">
    <property type="component" value="Unassembled WGS sequence"/>
</dbReference>
<feature type="compositionally biased region" description="Acidic residues" evidence="2">
    <location>
        <begin position="70"/>
        <end position="86"/>
    </location>
</feature>
<comment type="caution">
    <text evidence="3">The sequence shown here is derived from an EMBL/GenBank/DDBJ whole genome shotgun (WGS) entry which is preliminary data.</text>
</comment>
<keyword evidence="4" id="KW-1185">Reference proteome</keyword>
<evidence type="ECO:0000313" key="3">
    <source>
        <dbReference type="EMBL" id="KAL3279482.1"/>
    </source>
</evidence>
<proteinExistence type="predicted"/>
<name>A0ABD2NM11_9CUCU</name>
<keyword evidence="1" id="KW-0175">Coiled coil</keyword>
<feature type="coiled-coil region" evidence="1">
    <location>
        <begin position="94"/>
        <end position="146"/>
    </location>
</feature>
<protein>
    <recommendedName>
        <fullName evidence="5">Zinc finger PHD-type domain-containing protein</fullName>
    </recommendedName>
</protein>
<dbReference type="AlphaFoldDB" id="A0ABD2NM11"/>
<dbReference type="EMBL" id="JABFTP020000124">
    <property type="protein sequence ID" value="KAL3279482.1"/>
    <property type="molecule type" value="Genomic_DNA"/>
</dbReference>
<evidence type="ECO:0000256" key="1">
    <source>
        <dbReference type="SAM" id="Coils"/>
    </source>
</evidence>
<evidence type="ECO:0000313" key="4">
    <source>
        <dbReference type="Proteomes" id="UP001516400"/>
    </source>
</evidence>